<gene>
    <name evidence="1" type="ORF">EI77_03876</name>
</gene>
<organism evidence="1 2">
    <name type="scientific">Prosthecobacter fusiformis</name>
    <dbReference type="NCBI Taxonomy" id="48464"/>
    <lineage>
        <taxon>Bacteria</taxon>
        <taxon>Pseudomonadati</taxon>
        <taxon>Verrucomicrobiota</taxon>
        <taxon>Verrucomicrobiia</taxon>
        <taxon>Verrucomicrobiales</taxon>
        <taxon>Verrucomicrobiaceae</taxon>
        <taxon>Prosthecobacter</taxon>
    </lineage>
</organism>
<dbReference type="EMBL" id="SOCA01000009">
    <property type="protein sequence ID" value="TDU66139.1"/>
    <property type="molecule type" value="Genomic_DNA"/>
</dbReference>
<evidence type="ECO:0000313" key="2">
    <source>
        <dbReference type="Proteomes" id="UP000295662"/>
    </source>
</evidence>
<protein>
    <submittedName>
        <fullName evidence="1">Uncharacterized protein</fullName>
    </submittedName>
</protein>
<evidence type="ECO:0000313" key="1">
    <source>
        <dbReference type="EMBL" id="TDU66139.1"/>
    </source>
</evidence>
<name>A0A4R7RMF1_9BACT</name>
<accession>A0A4R7RMF1</accession>
<proteinExistence type="predicted"/>
<dbReference type="Proteomes" id="UP000295662">
    <property type="component" value="Unassembled WGS sequence"/>
</dbReference>
<reference evidence="1 2" key="1">
    <citation type="submission" date="2019-03" db="EMBL/GenBank/DDBJ databases">
        <title>Genomic Encyclopedia of Archaeal and Bacterial Type Strains, Phase II (KMG-II): from individual species to whole genera.</title>
        <authorList>
            <person name="Goeker M."/>
        </authorList>
    </citation>
    <scope>NUCLEOTIDE SEQUENCE [LARGE SCALE GENOMIC DNA]</scope>
    <source>
        <strain evidence="1 2">ATCC 25309</strain>
    </source>
</reference>
<comment type="caution">
    <text evidence="1">The sequence shown here is derived from an EMBL/GenBank/DDBJ whole genome shotgun (WGS) entry which is preliminary data.</text>
</comment>
<sequence>MGVTWYAVFDPIHYLSEKSQSVFALERSVYRPQQQMTFGELGLGLMLWEGEFEGVTHQWLRWCDREGKMLFTGQERADLLAAKLREMGVDPGDLG</sequence>
<dbReference type="AlphaFoldDB" id="A0A4R7RMF1"/>
<keyword evidence="2" id="KW-1185">Reference proteome</keyword>